<accession>A0A098G9L2</accession>
<dbReference type="EMBL" id="LN614827">
    <property type="protein sequence ID" value="CEG58679.1"/>
    <property type="molecule type" value="Genomic_DNA"/>
</dbReference>
<reference evidence="2" key="1">
    <citation type="submission" date="2014-09" db="EMBL/GenBank/DDBJ databases">
        <authorList>
            <person name="Gomez-Valero L."/>
        </authorList>
    </citation>
    <scope>NUCLEOTIDE SEQUENCE [LARGE SCALE GENOMIC DNA]</scope>
    <source>
        <strain evidence="2">ATCC700992</strain>
    </source>
</reference>
<proteinExistence type="predicted"/>
<dbReference type="Proteomes" id="UP000032430">
    <property type="component" value="Chromosome I"/>
</dbReference>
<organism evidence="1 2">
    <name type="scientific">Legionella fallonii LLAP-10</name>
    <dbReference type="NCBI Taxonomy" id="1212491"/>
    <lineage>
        <taxon>Bacteria</taxon>
        <taxon>Pseudomonadati</taxon>
        <taxon>Pseudomonadota</taxon>
        <taxon>Gammaproteobacteria</taxon>
        <taxon>Legionellales</taxon>
        <taxon>Legionellaceae</taxon>
        <taxon>Legionella</taxon>
    </lineage>
</organism>
<evidence type="ECO:0000313" key="1">
    <source>
        <dbReference type="EMBL" id="CEG58679.1"/>
    </source>
</evidence>
<dbReference type="STRING" id="1212491.LFA_3348"/>
<name>A0A098G9L2_9GAMM</name>
<evidence type="ECO:0000313" key="2">
    <source>
        <dbReference type="Proteomes" id="UP000032430"/>
    </source>
</evidence>
<dbReference type="RefSeq" id="WP_045096943.1">
    <property type="nucleotide sequence ID" value="NZ_LN614827.1"/>
</dbReference>
<protein>
    <submittedName>
        <fullName evidence="1">Uncharacterized protein</fullName>
    </submittedName>
</protein>
<gene>
    <name evidence="1" type="ORF">LFA_3348</name>
</gene>
<dbReference type="HOGENOM" id="CLU_2465216_0_0_6"/>
<dbReference type="OrthoDB" id="5639229at2"/>
<sequence>MDLNTLTSQSPKIMTVIENIKNDPNFFNELKANPQEALNKIGVELNEEELGWIQKIESLSQLGVGNLQELEEEAVGMLAKIKGLLGMK</sequence>
<keyword evidence="2" id="KW-1185">Reference proteome</keyword>
<dbReference type="AlphaFoldDB" id="A0A098G9L2"/>
<dbReference type="KEGG" id="lfa:LFA_3348"/>